<feature type="transmembrane region" description="Helical" evidence="8">
    <location>
        <begin position="6"/>
        <end position="30"/>
    </location>
</feature>
<dbReference type="PANTHER" id="PTHR23503:SF8">
    <property type="entry name" value="FACILITATED GLUCOSE TRANSPORTER PROTEIN 1"/>
    <property type="match status" value="1"/>
</dbReference>
<feature type="transmembrane region" description="Helical" evidence="8">
    <location>
        <begin position="303"/>
        <end position="326"/>
    </location>
</feature>
<dbReference type="RefSeq" id="XP_009024293.1">
    <property type="nucleotide sequence ID" value="XM_009026045.1"/>
</dbReference>
<dbReference type="PRINTS" id="PR00171">
    <property type="entry name" value="SUGRTRNSPORT"/>
</dbReference>
<evidence type="ECO:0000256" key="1">
    <source>
        <dbReference type="ARBA" id="ARBA00004141"/>
    </source>
</evidence>
<dbReference type="OrthoDB" id="4540492at2759"/>
<dbReference type="GO" id="GO:0015149">
    <property type="term" value="F:hexose transmembrane transporter activity"/>
    <property type="evidence" value="ECO:0000318"/>
    <property type="project" value="GO_Central"/>
</dbReference>
<feature type="transmembrane region" description="Helical" evidence="8">
    <location>
        <begin position="37"/>
        <end position="60"/>
    </location>
</feature>
<dbReference type="GeneID" id="20216466"/>
<dbReference type="PROSITE" id="PS50850">
    <property type="entry name" value="MFS"/>
    <property type="match status" value="1"/>
</dbReference>
<dbReference type="InParanoid" id="T1G5W9"/>
<reference evidence="11" key="3">
    <citation type="submission" date="2015-06" db="UniProtKB">
        <authorList>
            <consortium name="EnsemblMetazoa"/>
        </authorList>
    </citation>
    <scope>IDENTIFICATION</scope>
</reference>
<evidence type="ECO:0000256" key="3">
    <source>
        <dbReference type="ARBA" id="ARBA00022692"/>
    </source>
</evidence>
<keyword evidence="4 8" id="KW-1133">Transmembrane helix</keyword>
<dbReference type="InterPro" id="IPR005828">
    <property type="entry name" value="MFS_sugar_transport-like"/>
</dbReference>
<feature type="transmembrane region" description="Helical" evidence="8">
    <location>
        <begin position="372"/>
        <end position="390"/>
    </location>
</feature>
<dbReference type="GO" id="GO:0015749">
    <property type="term" value="P:monosaccharide transmembrane transport"/>
    <property type="evidence" value="ECO:0000318"/>
    <property type="project" value="GO_Central"/>
</dbReference>
<dbReference type="eggNOG" id="KOG0569">
    <property type="taxonomic scope" value="Eukaryota"/>
</dbReference>
<dbReference type="KEGG" id="hro:HELRODRAFT_85425"/>
<evidence type="ECO:0000256" key="5">
    <source>
        <dbReference type="ARBA" id="ARBA00023136"/>
    </source>
</evidence>
<dbReference type="InterPro" id="IPR005829">
    <property type="entry name" value="Sugar_transporter_CS"/>
</dbReference>
<dbReference type="EMBL" id="KB097336">
    <property type="protein sequence ID" value="ESN97608.1"/>
    <property type="molecule type" value="Genomic_DNA"/>
</dbReference>
<dbReference type="InterPro" id="IPR003663">
    <property type="entry name" value="Sugar/inositol_transpt"/>
</dbReference>
<evidence type="ECO:0000313" key="10">
    <source>
        <dbReference type="EMBL" id="ESN97608.1"/>
    </source>
</evidence>
<dbReference type="HOGENOM" id="CLU_001265_30_5_1"/>
<dbReference type="Pfam" id="PF00083">
    <property type="entry name" value="Sugar_tr"/>
    <property type="match status" value="1"/>
</dbReference>
<reference evidence="10 12" key="2">
    <citation type="journal article" date="2013" name="Nature">
        <title>Insights into bilaterian evolution from three spiralian genomes.</title>
        <authorList>
            <person name="Simakov O."/>
            <person name="Marletaz F."/>
            <person name="Cho S.J."/>
            <person name="Edsinger-Gonzales E."/>
            <person name="Havlak P."/>
            <person name="Hellsten U."/>
            <person name="Kuo D.H."/>
            <person name="Larsson T."/>
            <person name="Lv J."/>
            <person name="Arendt D."/>
            <person name="Savage R."/>
            <person name="Osoegawa K."/>
            <person name="de Jong P."/>
            <person name="Grimwood J."/>
            <person name="Chapman J.A."/>
            <person name="Shapiro H."/>
            <person name="Aerts A."/>
            <person name="Otillar R.P."/>
            <person name="Terry A.Y."/>
            <person name="Boore J.L."/>
            <person name="Grigoriev I.V."/>
            <person name="Lindberg D.R."/>
            <person name="Seaver E.C."/>
            <person name="Weisblat D.A."/>
            <person name="Putnam N.H."/>
            <person name="Rokhsar D.S."/>
        </authorList>
    </citation>
    <scope>NUCLEOTIDE SEQUENCE</scope>
</reference>
<organism evidence="11 12">
    <name type="scientific">Helobdella robusta</name>
    <name type="common">Californian leech</name>
    <dbReference type="NCBI Taxonomy" id="6412"/>
    <lineage>
        <taxon>Eukaryota</taxon>
        <taxon>Metazoa</taxon>
        <taxon>Spiralia</taxon>
        <taxon>Lophotrochozoa</taxon>
        <taxon>Annelida</taxon>
        <taxon>Clitellata</taxon>
        <taxon>Hirudinea</taxon>
        <taxon>Rhynchobdellida</taxon>
        <taxon>Glossiphoniidae</taxon>
        <taxon>Helobdella</taxon>
    </lineage>
</organism>
<dbReference type="CTD" id="20216466"/>
<dbReference type="NCBIfam" id="TIGR00879">
    <property type="entry name" value="SP"/>
    <property type="match status" value="1"/>
</dbReference>
<proteinExistence type="inferred from homology"/>
<dbReference type="Proteomes" id="UP000015101">
    <property type="component" value="Unassembled WGS sequence"/>
</dbReference>
<dbReference type="STRING" id="6412.T1G5W9"/>
<keyword evidence="3 8" id="KW-0812">Transmembrane</keyword>
<dbReference type="PANTHER" id="PTHR23503">
    <property type="entry name" value="SOLUTE CARRIER FAMILY 2"/>
    <property type="match status" value="1"/>
</dbReference>
<keyword evidence="5 8" id="KW-0472">Membrane</keyword>
<keyword evidence="7" id="KW-0175">Coiled coil</keyword>
<accession>T1G5W9</accession>
<dbReference type="GO" id="GO:0016020">
    <property type="term" value="C:membrane"/>
    <property type="evidence" value="ECO:0000318"/>
    <property type="project" value="GO_Central"/>
</dbReference>
<evidence type="ECO:0000256" key="7">
    <source>
        <dbReference type="SAM" id="Coils"/>
    </source>
</evidence>
<feature type="transmembrane region" description="Helical" evidence="8">
    <location>
        <begin position="206"/>
        <end position="233"/>
    </location>
</feature>
<feature type="transmembrane region" description="Helical" evidence="8">
    <location>
        <begin position="126"/>
        <end position="147"/>
    </location>
</feature>
<name>T1G5W9_HELRO</name>
<feature type="transmembrane region" description="Helical" evidence="8">
    <location>
        <begin position="99"/>
        <end position="120"/>
    </location>
</feature>
<feature type="transmembrane region" description="Helical" evidence="8">
    <location>
        <begin position="346"/>
        <end position="366"/>
    </location>
</feature>
<evidence type="ECO:0000256" key="6">
    <source>
        <dbReference type="RuleBase" id="RU003346"/>
    </source>
</evidence>
<dbReference type="SUPFAM" id="SSF103473">
    <property type="entry name" value="MFS general substrate transporter"/>
    <property type="match status" value="1"/>
</dbReference>
<keyword evidence="2 6" id="KW-0813">Transport</keyword>
<feature type="coiled-coil region" evidence="7">
    <location>
        <begin position="154"/>
        <end position="194"/>
    </location>
</feature>
<evidence type="ECO:0000256" key="4">
    <source>
        <dbReference type="ARBA" id="ARBA00022989"/>
    </source>
</evidence>
<dbReference type="FunCoup" id="T1G5W9">
    <property type="interactions" value="89"/>
</dbReference>
<dbReference type="EMBL" id="AMQM01006280">
    <property type="status" value="NOT_ANNOTATED_CDS"/>
    <property type="molecule type" value="Genomic_DNA"/>
</dbReference>
<dbReference type="InterPro" id="IPR020846">
    <property type="entry name" value="MFS_dom"/>
</dbReference>
<dbReference type="InterPro" id="IPR045263">
    <property type="entry name" value="GLUT"/>
</dbReference>
<keyword evidence="12" id="KW-1185">Reference proteome</keyword>
<feature type="transmembrane region" description="Helical" evidence="8">
    <location>
        <begin position="275"/>
        <end position="297"/>
    </location>
</feature>
<dbReference type="InterPro" id="IPR036259">
    <property type="entry name" value="MFS_trans_sf"/>
</dbReference>
<evidence type="ECO:0000256" key="8">
    <source>
        <dbReference type="SAM" id="Phobius"/>
    </source>
</evidence>
<dbReference type="PROSITE" id="PS00216">
    <property type="entry name" value="SUGAR_TRANSPORT_1"/>
    <property type="match status" value="2"/>
</dbReference>
<feature type="domain" description="Major facilitator superfamily (MFS) profile" evidence="9">
    <location>
        <begin position="1"/>
        <end position="396"/>
    </location>
</feature>
<gene>
    <name evidence="11" type="primary">20216466</name>
    <name evidence="10" type="ORF">HELRODRAFT_85425</name>
</gene>
<evidence type="ECO:0000313" key="11">
    <source>
        <dbReference type="EnsemblMetazoa" id="HelroP85425"/>
    </source>
</evidence>
<evidence type="ECO:0000259" key="9">
    <source>
        <dbReference type="PROSITE" id="PS50850"/>
    </source>
</evidence>
<evidence type="ECO:0000313" key="12">
    <source>
        <dbReference type="Proteomes" id="UP000015101"/>
    </source>
</evidence>
<dbReference type="AlphaFoldDB" id="T1G5W9"/>
<sequence length="423" mass="46420">ENTLTILWSLCTAVFVCGGMIGSFVVGWLADKLGRRFTLMLNAGPAISGALISFGCVYAGSPALLLVGRFITGLSCGLFSFESPSIIKYFYMSGSMGTLSAMFISVGTVVSSFLGMKIFLGIENKWPILLILNAVPGLVSLFTFPFLPDSPRFLMAAKKDKNKAKEALKWLRRREDITNEIEEMEKESRNQGEECSLSKMFRARELFVPLIICLALQIIKSFSGITAILFYSASIYLNAGVAVDVVQYANLGTSFVTVVTGIVMIPLMDRLGRRILLLGPMLGMILTLIVLTVALNLKSRYPFMNYLSIACIIIYVVLFACGLASIPSMIPVEVFRQGPRARAMSLAGLASWISNAIVAMCFEIVQAATKEFIFLIFIVIMIASTIFVYLKVPETKNKTFDEIASQFKSASRESNGEIRTVVA</sequence>
<comment type="subcellular location">
    <subcellularLocation>
        <location evidence="1">Membrane</location>
        <topology evidence="1">Multi-pass membrane protein</topology>
    </subcellularLocation>
</comment>
<protein>
    <recommendedName>
        <fullName evidence="9">Major facilitator superfamily (MFS) profile domain-containing protein</fullName>
    </recommendedName>
</protein>
<comment type="similarity">
    <text evidence="6">Belongs to the major facilitator superfamily. Sugar transporter (TC 2.A.1.1) family.</text>
</comment>
<dbReference type="OMA" id="VWGYNIG"/>
<feature type="transmembrane region" description="Helical" evidence="8">
    <location>
        <begin position="245"/>
        <end position="268"/>
    </location>
</feature>
<dbReference type="EnsemblMetazoa" id="HelroT85425">
    <property type="protein sequence ID" value="HelroP85425"/>
    <property type="gene ID" value="HelroG85425"/>
</dbReference>
<dbReference type="Gene3D" id="1.20.1250.20">
    <property type="entry name" value="MFS general substrate transporter like domains"/>
    <property type="match status" value="1"/>
</dbReference>
<reference evidence="12" key="1">
    <citation type="submission" date="2012-12" db="EMBL/GenBank/DDBJ databases">
        <authorList>
            <person name="Hellsten U."/>
            <person name="Grimwood J."/>
            <person name="Chapman J.A."/>
            <person name="Shapiro H."/>
            <person name="Aerts A."/>
            <person name="Otillar R.P."/>
            <person name="Terry A.Y."/>
            <person name="Boore J.L."/>
            <person name="Simakov O."/>
            <person name="Marletaz F."/>
            <person name="Cho S.-J."/>
            <person name="Edsinger-Gonzales E."/>
            <person name="Havlak P."/>
            <person name="Kuo D.-H."/>
            <person name="Larsson T."/>
            <person name="Lv J."/>
            <person name="Arendt D."/>
            <person name="Savage R."/>
            <person name="Osoegawa K."/>
            <person name="de Jong P."/>
            <person name="Lindberg D.R."/>
            <person name="Seaver E.C."/>
            <person name="Weisblat D.A."/>
            <person name="Putnam N.H."/>
            <person name="Grigoriev I.V."/>
            <person name="Rokhsar D.S."/>
        </authorList>
    </citation>
    <scope>NUCLEOTIDE SEQUENCE</scope>
</reference>
<evidence type="ECO:0000256" key="2">
    <source>
        <dbReference type="ARBA" id="ARBA00022448"/>
    </source>
</evidence>